<evidence type="ECO:0000256" key="8">
    <source>
        <dbReference type="ARBA" id="ARBA00023295"/>
    </source>
</evidence>
<dbReference type="AlphaFoldDB" id="A0A367KV11"/>
<dbReference type="InterPro" id="IPR002772">
    <property type="entry name" value="Glyco_hydro_3_C"/>
</dbReference>
<dbReference type="FunFam" id="3.40.50.1700:FF:000003">
    <property type="entry name" value="Probable beta-glucosidase"/>
    <property type="match status" value="1"/>
</dbReference>
<evidence type="ECO:0000256" key="6">
    <source>
        <dbReference type="ARBA" id="ARBA00022729"/>
    </source>
</evidence>
<keyword evidence="6" id="KW-0732">Signal</keyword>
<evidence type="ECO:0000256" key="7">
    <source>
        <dbReference type="ARBA" id="ARBA00022801"/>
    </source>
</evidence>
<evidence type="ECO:0000256" key="3">
    <source>
        <dbReference type="ARBA" id="ARBA00005336"/>
    </source>
</evidence>
<dbReference type="FunFam" id="2.60.40.10:FF:000495">
    <property type="entry name" value="Periplasmic beta-glucosidase"/>
    <property type="match status" value="1"/>
</dbReference>
<name>A0A367KV11_RHIST</name>
<evidence type="ECO:0000259" key="10">
    <source>
        <dbReference type="SMART" id="SM01217"/>
    </source>
</evidence>
<dbReference type="InterPro" id="IPR050288">
    <property type="entry name" value="Cellulose_deg_GH3"/>
</dbReference>
<evidence type="ECO:0000313" key="11">
    <source>
        <dbReference type="EMBL" id="RCI05997.1"/>
    </source>
</evidence>
<dbReference type="EC" id="3.2.1.21" evidence="4"/>
<comment type="function">
    <text evidence="9">Beta-glucosidases are one of a number of cellulolytic enzymes involved in the degradation of cellulosic biomass. Catalyzes the last step releasing glucose from the inhibitory cellobiose.</text>
</comment>
<dbReference type="Pfam" id="PF01915">
    <property type="entry name" value="Glyco_hydro_3_C"/>
    <property type="match status" value="1"/>
</dbReference>
<protein>
    <recommendedName>
        <fullName evidence="4">beta-glucosidase</fullName>
        <ecNumber evidence="4">3.2.1.21</ecNumber>
    </recommendedName>
</protein>
<dbReference type="GO" id="GO:0009251">
    <property type="term" value="P:glucan catabolic process"/>
    <property type="evidence" value="ECO:0007669"/>
    <property type="project" value="TreeGrafter"/>
</dbReference>
<gene>
    <name evidence="11" type="ORF">CU098_000996</name>
</gene>
<accession>A0A367KV11</accession>
<dbReference type="Pfam" id="PF14310">
    <property type="entry name" value="Fn3-like"/>
    <property type="match status" value="1"/>
</dbReference>
<organism evidence="11 12">
    <name type="scientific">Rhizopus stolonifer</name>
    <name type="common">Rhizopus nigricans</name>
    <dbReference type="NCBI Taxonomy" id="4846"/>
    <lineage>
        <taxon>Eukaryota</taxon>
        <taxon>Fungi</taxon>
        <taxon>Fungi incertae sedis</taxon>
        <taxon>Mucoromycota</taxon>
        <taxon>Mucoromycotina</taxon>
        <taxon>Mucoromycetes</taxon>
        <taxon>Mucorales</taxon>
        <taxon>Mucorineae</taxon>
        <taxon>Rhizopodaceae</taxon>
        <taxon>Rhizopus</taxon>
    </lineage>
</organism>
<feature type="non-terminal residue" evidence="11">
    <location>
        <position position="1"/>
    </location>
</feature>
<evidence type="ECO:0000256" key="4">
    <source>
        <dbReference type="ARBA" id="ARBA00012744"/>
    </source>
</evidence>
<dbReference type="Gene3D" id="2.60.40.10">
    <property type="entry name" value="Immunoglobulins"/>
    <property type="match status" value="1"/>
</dbReference>
<dbReference type="InterPro" id="IPR036881">
    <property type="entry name" value="Glyco_hydro_3_C_sf"/>
</dbReference>
<dbReference type="EMBL" id="PJQM01000254">
    <property type="protein sequence ID" value="RCI05997.1"/>
    <property type="molecule type" value="Genomic_DNA"/>
</dbReference>
<comment type="caution">
    <text evidence="11">The sequence shown here is derived from an EMBL/GenBank/DDBJ whole genome shotgun (WGS) entry which is preliminary data.</text>
</comment>
<comment type="catalytic activity">
    <reaction evidence="1">
        <text>Hydrolysis of terminal, non-reducing beta-D-glucosyl residues with release of beta-D-glucose.</text>
        <dbReference type="EC" id="3.2.1.21"/>
    </reaction>
</comment>
<dbReference type="Proteomes" id="UP000253551">
    <property type="component" value="Unassembled WGS sequence"/>
</dbReference>
<dbReference type="GO" id="GO:0008422">
    <property type="term" value="F:beta-glucosidase activity"/>
    <property type="evidence" value="ECO:0007669"/>
    <property type="project" value="UniProtKB-EC"/>
</dbReference>
<keyword evidence="5" id="KW-0964">Secreted</keyword>
<comment type="subcellular location">
    <subcellularLocation>
        <location evidence="2">Secreted</location>
    </subcellularLocation>
</comment>
<reference evidence="11 12" key="1">
    <citation type="journal article" date="2018" name="G3 (Bethesda)">
        <title>Phylogenetic and Phylogenomic Definition of Rhizopus Species.</title>
        <authorList>
            <person name="Gryganskyi A.P."/>
            <person name="Golan J."/>
            <person name="Dolatabadi S."/>
            <person name="Mondo S."/>
            <person name="Robb S."/>
            <person name="Idnurm A."/>
            <person name="Muszewska A."/>
            <person name="Steczkiewicz K."/>
            <person name="Masonjones S."/>
            <person name="Liao H.L."/>
            <person name="Gajdeczka M.T."/>
            <person name="Anike F."/>
            <person name="Vuek A."/>
            <person name="Anishchenko I.M."/>
            <person name="Voigt K."/>
            <person name="de Hoog G.S."/>
            <person name="Smith M.E."/>
            <person name="Heitman J."/>
            <person name="Vilgalys R."/>
            <person name="Stajich J.E."/>
        </authorList>
    </citation>
    <scope>NUCLEOTIDE SEQUENCE [LARGE SCALE GENOMIC DNA]</scope>
    <source>
        <strain evidence="11 12">LSU 92-RS-03</strain>
    </source>
</reference>
<evidence type="ECO:0000256" key="9">
    <source>
        <dbReference type="ARBA" id="ARBA00024983"/>
    </source>
</evidence>
<dbReference type="InterPro" id="IPR013783">
    <property type="entry name" value="Ig-like_fold"/>
</dbReference>
<evidence type="ECO:0000313" key="12">
    <source>
        <dbReference type="Proteomes" id="UP000253551"/>
    </source>
</evidence>
<proteinExistence type="inferred from homology"/>
<dbReference type="SUPFAM" id="SSF52279">
    <property type="entry name" value="Beta-D-glucan exohydrolase, C-terminal domain"/>
    <property type="match status" value="1"/>
</dbReference>
<dbReference type="GO" id="GO:0005576">
    <property type="term" value="C:extracellular region"/>
    <property type="evidence" value="ECO:0007669"/>
    <property type="project" value="UniProtKB-SubCell"/>
</dbReference>
<sequence>NHKELVRELGAASTVLLKNSGVLPLDRKKLDKIAIVGSDAGRDPSGLNCVDHGCSNGTLAQGWGSGTAYYPYLVDPLTGLSDALGKKVKIATSLDDWDLEKAAKTAKDADYAIVFSNSDSGEEYITVDGNAGDRNNLSLWHNGDNLIKAVADANKNTIVVIHAVGAVLMPWINHPNIKAVVWPGLQGQESGNALADVMLGKVNPSARLPYTIAKEASDYNAKPDPNYHIPYSEKLLMGYKWFDHANIEPLFPFGHGLSYTTFKYSNLKVKASNSGKKSATVKASISIQNSGKVDGAEVVQAYLSFPKSAGEPPKLLRGFEKVYLKKGKKETVNFELSKTELSIWDVKSNSWVIPSGKFTLHVGASSRDIRQSASFTL</sequence>
<feature type="domain" description="Fibronectin type III-like" evidence="10">
    <location>
        <begin position="297"/>
        <end position="366"/>
    </location>
</feature>
<evidence type="ECO:0000256" key="5">
    <source>
        <dbReference type="ARBA" id="ARBA00022525"/>
    </source>
</evidence>
<dbReference type="STRING" id="4846.A0A367KV11"/>
<evidence type="ECO:0000256" key="2">
    <source>
        <dbReference type="ARBA" id="ARBA00004613"/>
    </source>
</evidence>
<keyword evidence="8" id="KW-0326">Glycosidase</keyword>
<dbReference type="InterPro" id="IPR026891">
    <property type="entry name" value="Fn3-like"/>
</dbReference>
<keyword evidence="7" id="KW-0378">Hydrolase</keyword>
<dbReference type="Gene3D" id="3.40.50.1700">
    <property type="entry name" value="Glycoside hydrolase family 3 C-terminal domain"/>
    <property type="match status" value="1"/>
</dbReference>
<keyword evidence="12" id="KW-1185">Reference proteome</keyword>
<dbReference type="SMART" id="SM01217">
    <property type="entry name" value="Fn3_like"/>
    <property type="match status" value="1"/>
</dbReference>
<dbReference type="PANTHER" id="PTHR42715">
    <property type="entry name" value="BETA-GLUCOSIDASE"/>
    <property type="match status" value="1"/>
</dbReference>
<dbReference type="OrthoDB" id="416222at2759"/>
<comment type="similarity">
    <text evidence="3">Belongs to the glycosyl hydrolase 3 family.</text>
</comment>
<dbReference type="PANTHER" id="PTHR42715:SF12">
    <property type="entry name" value="BETA-GLUCOSIDASE G-RELATED"/>
    <property type="match status" value="1"/>
</dbReference>
<evidence type="ECO:0000256" key="1">
    <source>
        <dbReference type="ARBA" id="ARBA00000448"/>
    </source>
</evidence>